<evidence type="ECO:0000259" key="3">
    <source>
        <dbReference type="PROSITE" id="PS50125"/>
    </source>
</evidence>
<feature type="transmembrane region" description="Helical" evidence="2">
    <location>
        <begin position="1028"/>
        <end position="1049"/>
    </location>
</feature>
<keyword evidence="5" id="KW-1185">Reference proteome</keyword>
<feature type="non-terminal residue" evidence="4">
    <location>
        <position position="1"/>
    </location>
</feature>
<feature type="non-terminal residue" evidence="4">
    <location>
        <position position="1273"/>
    </location>
</feature>
<dbReference type="OrthoDB" id="60033at2759"/>
<feature type="domain" description="Guanylate cyclase" evidence="3">
    <location>
        <begin position="348"/>
        <end position="383"/>
    </location>
</feature>
<feature type="region of interest" description="Disordered" evidence="1">
    <location>
        <begin position="624"/>
        <end position="684"/>
    </location>
</feature>
<evidence type="ECO:0000313" key="5">
    <source>
        <dbReference type="Proteomes" id="UP000265618"/>
    </source>
</evidence>
<dbReference type="Proteomes" id="UP000265618">
    <property type="component" value="Unassembled WGS sequence"/>
</dbReference>
<keyword evidence="2" id="KW-0812">Transmembrane</keyword>
<feature type="transmembrane region" description="Helical" evidence="2">
    <location>
        <begin position="33"/>
        <end position="50"/>
    </location>
</feature>
<dbReference type="GO" id="GO:0035556">
    <property type="term" value="P:intracellular signal transduction"/>
    <property type="evidence" value="ECO:0007669"/>
    <property type="project" value="InterPro"/>
</dbReference>
<name>A0A9K3CZ37_9EUKA</name>
<feature type="transmembrane region" description="Helical" evidence="2">
    <location>
        <begin position="1202"/>
        <end position="1220"/>
    </location>
</feature>
<dbReference type="InterPro" id="IPR029787">
    <property type="entry name" value="Nucleotide_cyclase"/>
</dbReference>
<dbReference type="AlphaFoldDB" id="A0A9K3CZ37"/>
<feature type="transmembrane region" description="Helical" evidence="2">
    <location>
        <begin position="56"/>
        <end position="76"/>
    </location>
</feature>
<evidence type="ECO:0000313" key="4">
    <source>
        <dbReference type="EMBL" id="GIQ86034.1"/>
    </source>
</evidence>
<dbReference type="InterPro" id="IPR001054">
    <property type="entry name" value="A/G_cyclase"/>
</dbReference>
<feature type="region of interest" description="Disordered" evidence="1">
    <location>
        <begin position="163"/>
        <end position="198"/>
    </location>
</feature>
<dbReference type="Gene3D" id="3.30.70.1230">
    <property type="entry name" value="Nucleotide cyclase"/>
    <property type="match status" value="1"/>
</dbReference>
<organism evidence="4 5">
    <name type="scientific">Kipferlia bialata</name>
    <dbReference type="NCBI Taxonomy" id="797122"/>
    <lineage>
        <taxon>Eukaryota</taxon>
        <taxon>Metamonada</taxon>
        <taxon>Carpediemonas-like organisms</taxon>
        <taxon>Kipferlia</taxon>
    </lineage>
</organism>
<proteinExistence type="predicted"/>
<feature type="compositionally biased region" description="Gly residues" evidence="1">
    <location>
        <begin position="165"/>
        <end position="185"/>
    </location>
</feature>
<evidence type="ECO:0000256" key="2">
    <source>
        <dbReference type="SAM" id="Phobius"/>
    </source>
</evidence>
<feature type="transmembrane region" description="Helical" evidence="2">
    <location>
        <begin position="1132"/>
        <end position="1152"/>
    </location>
</feature>
<dbReference type="CDD" id="cd07302">
    <property type="entry name" value="CHD"/>
    <property type="match status" value="1"/>
</dbReference>
<keyword evidence="2" id="KW-0472">Membrane</keyword>
<dbReference type="GO" id="GO:0009190">
    <property type="term" value="P:cyclic nucleotide biosynthetic process"/>
    <property type="evidence" value="ECO:0007669"/>
    <property type="project" value="InterPro"/>
</dbReference>
<feature type="transmembrane region" description="Helical" evidence="2">
    <location>
        <begin position="1061"/>
        <end position="1081"/>
    </location>
</feature>
<feature type="region of interest" description="Disordered" evidence="1">
    <location>
        <begin position="578"/>
        <end position="611"/>
    </location>
</feature>
<comment type="caution">
    <text evidence="4">The sequence shown here is derived from an EMBL/GenBank/DDBJ whole genome shotgun (WGS) entry which is preliminary data.</text>
</comment>
<evidence type="ECO:0000256" key="1">
    <source>
        <dbReference type="SAM" id="MobiDB-lite"/>
    </source>
</evidence>
<sequence>VYLYIEAICTIFLALYHLQTDKPFRGPGQEKDGFGLVAGVTVVYLLTLVGSAPPMVLIAAPLCAAALLGLVGHGWYHSVRRAGAMQHEISSMNTAVQSALSVFFSAVPKATQHYVTQGTQSTPPATPTPAIDATDPCAGQALSKEQVIWRQTPNARRALGETLMRGGGEGSGTQGTAGTGVGETRGNGVPSRDPTPAEAQSVCAPASLSDTVQRVHTVEALKAFQCTLGPARGHGLIKTEADAVVAFIGVTTKFGSVPVAAYIRDLSILTCLIDDVIAETQGMMKVKSFDGCVIVRQFGRMGAAPKTPLDEQILQHQCLSMCRMIAAVSLGVSALRESGIPLHTVEGIRAGVACGRVMCGVLGTHELMADIFGDTVNTAARLMGEAGVFETLVTEKVAQYLQAPLTPALRQPELRHVSFAVSPPISLLLKGKGACPVRRVYVAESDLPRFMADSAPTLRTSTLAVLELGSIWSRRIMSASAYMSSLSARQLMRNKTQLTPPGTPPRDATIPRLLCPVGEGDPAVQAIFNTPWTVIRASFTAVPGITGSASLLPITPPVQYKGERNSVRHLMFGITPASSGVSPHPLTGAPSPEFLSRSLSRPSFHTDDTESSIDSYLAGCVSTSHGVGERGTSLSPQLGSSHTTRTSKGSPPSRHTSTSMSRASAKQDRGGRVAPDSPRGPRRLRAWQIPASNLSTHAQYNPAAYGQSTGTDASDEWVRQPMTVVAATTDTSDSVSFSSGPQWSTLSQSAQLHLSPRGESSQCVSMRHSSLLPNSATEVDTPLTLTVSADAVTPVGAEGVVMWGLRPGSTMPTHRKSRTGTHTYGGDTGREREESGSGETVHGVVETERDSLAADVLSAEETPPLMPGEVHAVTDALSTDSDSDDSVDREDGMSGTEGTDYCYDTGTASPKDRGLLVLDTLILNDIEHIDAAFTRGTPSHILTTQHRAHIIDTAESRRRSSPAYGLPSRVRPRGALAREVMRRNSWYTCSLVLKSILSLMKRSSIIAYRDCAYLTFHDAGKTQTNRPYTFFLTVVQAVLCLAWSLRLAIGTEFRQATFAAAPVAATLMYASTFGCLVLVLFRLWLYPTVERHAAVALKRSVIRCVGMETEQEVVNEFHRNRHVMHRTGQTKYFWQQLVSVMIAVSFGCGLYLHSTVAECPFNSQVQYQSGRINNCVWIMTLCLTLEVALSNCCLSKILSLRACLLSVALSLVLSGLWWRIPPVSPLLTPIPLLAGLECIFDLVLEHIKLRTSIMCLAEALAAKVLVTRVASGR</sequence>
<dbReference type="SUPFAM" id="SSF55073">
    <property type="entry name" value="Nucleotide cyclase"/>
    <property type="match status" value="1"/>
</dbReference>
<gene>
    <name evidence="4" type="ORF">KIPB_007809</name>
</gene>
<feature type="compositionally biased region" description="Polar residues" evidence="1">
    <location>
        <begin position="632"/>
        <end position="664"/>
    </location>
</feature>
<protein>
    <recommendedName>
        <fullName evidence="3">Guanylate cyclase domain-containing protein</fullName>
    </recommendedName>
</protein>
<reference evidence="4 5" key="1">
    <citation type="journal article" date="2018" name="PLoS ONE">
        <title>The draft genome of Kipferlia bialata reveals reductive genome evolution in fornicate parasites.</title>
        <authorList>
            <person name="Tanifuji G."/>
            <person name="Takabayashi S."/>
            <person name="Kume K."/>
            <person name="Takagi M."/>
            <person name="Nakayama T."/>
            <person name="Kamikawa R."/>
            <person name="Inagaki Y."/>
            <person name="Hashimoto T."/>
        </authorList>
    </citation>
    <scope>NUCLEOTIDE SEQUENCE [LARGE SCALE GENOMIC DNA]</scope>
    <source>
        <strain evidence="4">NY0173</strain>
    </source>
</reference>
<dbReference type="PROSITE" id="PS50125">
    <property type="entry name" value="GUANYLATE_CYCLASE_2"/>
    <property type="match status" value="1"/>
</dbReference>
<feature type="region of interest" description="Disordered" evidence="1">
    <location>
        <begin position="877"/>
        <end position="905"/>
    </location>
</feature>
<dbReference type="EMBL" id="BDIP01002275">
    <property type="protein sequence ID" value="GIQ86034.1"/>
    <property type="molecule type" value="Genomic_DNA"/>
</dbReference>
<accession>A0A9K3CZ37</accession>
<keyword evidence="2" id="KW-1133">Transmembrane helix</keyword>
<feature type="region of interest" description="Disordered" evidence="1">
    <location>
        <begin position="803"/>
        <end position="843"/>
    </location>
</feature>
<dbReference type="Pfam" id="PF00211">
    <property type="entry name" value="Guanylate_cyc"/>
    <property type="match status" value="1"/>
</dbReference>